<dbReference type="Proteomes" id="UP000095606">
    <property type="component" value="Unassembled WGS sequence"/>
</dbReference>
<evidence type="ECO:0000313" key="6">
    <source>
        <dbReference type="Proteomes" id="UP001060104"/>
    </source>
</evidence>
<feature type="compositionally biased region" description="Acidic residues" evidence="1">
    <location>
        <begin position="189"/>
        <end position="201"/>
    </location>
</feature>
<sequence>MGRIKQGLDYFPLSTDFMHDRIVRRVMKREGDSAFTVLIYIMSYIYSGEGYYVRADNDFCDELSDQLFNTDNDTVHRVIHLFLEYGLFDSALYERYSILTSADVQRQYLFITKRRSQHNVCPDYCLLAEEKATDGVSDTVAETGENVTVSPDIVTVSRNAATKTALIKRKEKEKKENILPNPPFVKGGDEEEGSEGEEGAEETGGGMREEYDQRPARKKQSLTQEDIDRMKAPSDGCARNFSGLLENLRLFHVPPAEQYAIVRKSNYGEIGSDIWKGFSVIRGSGGKIKLPGHYLLSVLNK</sequence>
<dbReference type="GeneID" id="69587787"/>
<keyword evidence="6" id="KW-1185">Reference proteome</keyword>
<dbReference type="PANTHER" id="PTHR39196">
    <property type="entry name" value="PRIMOSOME, DNAD SUBUNIT"/>
    <property type="match status" value="1"/>
</dbReference>
<reference evidence="4" key="2">
    <citation type="submission" date="2022-08" db="EMBL/GenBank/DDBJ databases">
        <title>Genome Sequencing of Bacteroides fragilis Group Isolates with Nanopore Technology.</title>
        <authorList>
            <person name="Tisza M.J."/>
            <person name="Smith D."/>
            <person name="Dekker J.P."/>
        </authorList>
    </citation>
    <scope>NUCLEOTIDE SEQUENCE</scope>
    <source>
        <strain evidence="4">BFG-527</strain>
    </source>
</reference>
<proteinExistence type="predicted"/>
<evidence type="ECO:0000313" key="4">
    <source>
        <dbReference type="EMBL" id="UVQ75550.1"/>
    </source>
</evidence>
<dbReference type="AlphaFoldDB" id="A0A174TAX7"/>
<dbReference type="EMBL" id="CZAE01000024">
    <property type="protein sequence ID" value="CUQ07123.1"/>
    <property type="molecule type" value="Genomic_DNA"/>
</dbReference>
<dbReference type="Proteomes" id="UP001060104">
    <property type="component" value="Chromosome"/>
</dbReference>
<organism evidence="3 5">
    <name type="scientific">Bacteroides faecis</name>
    <dbReference type="NCBI Taxonomy" id="674529"/>
    <lineage>
        <taxon>Bacteria</taxon>
        <taxon>Pseudomonadati</taxon>
        <taxon>Bacteroidota</taxon>
        <taxon>Bacteroidia</taxon>
        <taxon>Bacteroidales</taxon>
        <taxon>Bacteroidaceae</taxon>
        <taxon>Bacteroides</taxon>
    </lineage>
</organism>
<dbReference type="Pfam" id="PF14297">
    <property type="entry name" value="Lin1244_N"/>
    <property type="match status" value="1"/>
</dbReference>
<dbReference type="EMBL" id="CP103141">
    <property type="protein sequence ID" value="UVQ75550.1"/>
    <property type="molecule type" value="Genomic_DNA"/>
</dbReference>
<dbReference type="RefSeq" id="WP_055270922.1">
    <property type="nucleotide sequence ID" value="NZ_CABMFH010000032.1"/>
</dbReference>
<feature type="domain" description="Lin1244/Lin1753-like N-terminal" evidence="2">
    <location>
        <begin position="10"/>
        <end position="103"/>
    </location>
</feature>
<evidence type="ECO:0000259" key="2">
    <source>
        <dbReference type="Pfam" id="PF14297"/>
    </source>
</evidence>
<reference evidence="3 5" key="1">
    <citation type="submission" date="2015-09" db="EMBL/GenBank/DDBJ databases">
        <authorList>
            <consortium name="Pathogen Informatics"/>
        </authorList>
    </citation>
    <scope>NUCLEOTIDE SEQUENCE [LARGE SCALE GENOMIC DNA]</scope>
    <source>
        <strain evidence="3 5">2789STDY5834846</strain>
    </source>
</reference>
<gene>
    <name evidence="3" type="ORF">ERS852461_04137</name>
    <name evidence="4" type="ORF">NXY30_03850</name>
</gene>
<evidence type="ECO:0000313" key="3">
    <source>
        <dbReference type="EMBL" id="CUQ07123.1"/>
    </source>
</evidence>
<feature type="region of interest" description="Disordered" evidence="1">
    <location>
        <begin position="171"/>
        <end position="234"/>
    </location>
</feature>
<accession>A0A3E5G3N0</accession>
<dbReference type="PANTHER" id="PTHR39196:SF1">
    <property type="entry name" value="PRIMOSOME, DNAD SUBUNIT"/>
    <property type="match status" value="1"/>
</dbReference>
<protein>
    <submittedName>
        <fullName evidence="3">Bacteriophage-related replication protein</fullName>
    </submittedName>
    <submittedName>
        <fullName evidence="4">DUF4373 domain-containing protein</fullName>
    </submittedName>
</protein>
<dbReference type="InterPro" id="IPR025400">
    <property type="entry name" value="Lin1244/Lin1753-like_N"/>
</dbReference>
<accession>A0A174TAX7</accession>
<name>A0A174TAX7_9BACE</name>
<evidence type="ECO:0000256" key="1">
    <source>
        <dbReference type="SAM" id="MobiDB-lite"/>
    </source>
</evidence>
<evidence type="ECO:0000313" key="5">
    <source>
        <dbReference type="Proteomes" id="UP000095606"/>
    </source>
</evidence>